<dbReference type="STRING" id="690879.TSACC_3400"/>
<dbReference type="PANTHER" id="PTHR24421:SF10">
    <property type="entry name" value="NITRATE_NITRITE SENSOR PROTEIN NARQ"/>
    <property type="match status" value="1"/>
</dbReference>
<evidence type="ECO:0000256" key="5">
    <source>
        <dbReference type="ARBA" id="ARBA00022741"/>
    </source>
</evidence>
<comment type="caution">
    <text evidence="12">The sequence shown here is derived from an EMBL/GenBank/DDBJ whole genome shotgun (WGS) entry which is preliminary data.</text>
</comment>
<dbReference type="EC" id="2.7.13.3" evidence="2"/>
<reference evidence="13" key="1">
    <citation type="journal article" date="2017" name="Genome Announc.">
        <title>Draft Genome Sequence of Terrimicrobium sacchariphilum NM-5T, a Facultative Anaerobic Soil Bacterium of the Class Spartobacteria.</title>
        <authorList>
            <person name="Qiu Y.L."/>
            <person name="Tourlousse D.M."/>
            <person name="Matsuura N."/>
            <person name="Ohashi A."/>
            <person name="Sekiguchi Y."/>
        </authorList>
    </citation>
    <scope>NUCLEOTIDE SEQUENCE [LARGE SCALE GENOMIC DNA]</scope>
    <source>
        <strain evidence="13">NM-5</strain>
    </source>
</reference>
<organism evidence="12 13">
    <name type="scientific">Terrimicrobium sacchariphilum</name>
    <dbReference type="NCBI Taxonomy" id="690879"/>
    <lineage>
        <taxon>Bacteria</taxon>
        <taxon>Pseudomonadati</taxon>
        <taxon>Verrucomicrobiota</taxon>
        <taxon>Terrimicrobiia</taxon>
        <taxon>Terrimicrobiales</taxon>
        <taxon>Terrimicrobiaceae</taxon>
        <taxon>Terrimicrobium</taxon>
    </lineage>
</organism>
<dbReference type="AlphaFoldDB" id="A0A146GCP3"/>
<dbReference type="GO" id="GO:0016020">
    <property type="term" value="C:membrane"/>
    <property type="evidence" value="ECO:0007669"/>
    <property type="project" value="InterPro"/>
</dbReference>
<name>A0A146GCP3_TERSA</name>
<keyword evidence="9" id="KW-1133">Transmembrane helix</keyword>
<evidence type="ECO:0000256" key="7">
    <source>
        <dbReference type="ARBA" id="ARBA00022840"/>
    </source>
</evidence>
<sequence length="590" mass="64061">MMRDFLIIARWGALLDWILFAGAVAFTLAALIAFRLGSPRLEQTRNVNWLLLAASSALSAIGMVLPLVGHLDMRASGVLFATTIVLGITSTTLVILMARRLDFPSFAVVGTSALSFGVWGAISLCVVYGPQFPLGGSAIRPGHPLEPEWTSLAAAIASMIGIGLCCWINLRHLESLPGYRENRPAFLKGLFIYGAAIVLVLVAGLLASLLRERQYIAAQADRLGWRVNTAALGLNLDALLRLSGKPSDQKMPAYSAVTKQLKKILQANADAQNAYIWTFQESSPILLAHEGIKNPESLLLDSYTRSDTGPYVTWSPDQPFATAHQHIVNPTDKQPYAWLAMDFDLSSWLDAIAEARLQIIGASFLAVLVVTACYGWVLGIEIERASEREKLALVVSERERFARDLHDGLGQTLTGLAYRARALARGMQGRAAEDAGEFARMLTDAVAEARAIAFAQIPPALKNGGLRGGLQWLAANTHRLFEIQCTLDLPTDMPAFPEQTDHALLQIARESVHNAIRHGNASVVSLALHRNGKAWLFEVRDNGNGELPKSAIAGGLGLRMITTRVRELHGTAEFLPNSPSGVIVRCRFPG</sequence>
<keyword evidence="13" id="KW-1185">Reference proteome</keyword>
<evidence type="ECO:0000259" key="11">
    <source>
        <dbReference type="Pfam" id="PF07730"/>
    </source>
</evidence>
<dbReference type="Proteomes" id="UP000076023">
    <property type="component" value="Unassembled WGS sequence"/>
</dbReference>
<keyword evidence="3" id="KW-0597">Phosphoprotein</keyword>
<feature type="transmembrane region" description="Helical" evidence="9">
    <location>
        <begin position="75"/>
        <end position="98"/>
    </location>
</feature>
<keyword evidence="9" id="KW-0472">Membrane</keyword>
<evidence type="ECO:0000256" key="1">
    <source>
        <dbReference type="ARBA" id="ARBA00000085"/>
    </source>
</evidence>
<dbReference type="InterPro" id="IPR011712">
    <property type="entry name" value="Sig_transdc_His_kin_sub3_dim/P"/>
</dbReference>
<dbReference type="Pfam" id="PF02518">
    <property type="entry name" value="HATPase_c"/>
    <property type="match status" value="1"/>
</dbReference>
<feature type="transmembrane region" description="Helical" evidence="9">
    <location>
        <begin position="17"/>
        <end position="37"/>
    </location>
</feature>
<evidence type="ECO:0000256" key="4">
    <source>
        <dbReference type="ARBA" id="ARBA00022679"/>
    </source>
</evidence>
<feature type="domain" description="Signal transduction histidine kinase subgroup 3 dimerisation and phosphoacceptor" evidence="11">
    <location>
        <begin position="397"/>
        <end position="454"/>
    </location>
</feature>
<keyword evidence="7" id="KW-0067">ATP-binding</keyword>
<evidence type="ECO:0000256" key="2">
    <source>
        <dbReference type="ARBA" id="ARBA00012438"/>
    </source>
</evidence>
<feature type="domain" description="Histidine kinase/HSP90-like ATPase" evidence="10">
    <location>
        <begin position="503"/>
        <end position="589"/>
    </location>
</feature>
<keyword evidence="8" id="KW-0902">Two-component regulatory system</keyword>
<evidence type="ECO:0000256" key="8">
    <source>
        <dbReference type="ARBA" id="ARBA00023012"/>
    </source>
</evidence>
<dbReference type="GO" id="GO:0005524">
    <property type="term" value="F:ATP binding"/>
    <property type="evidence" value="ECO:0007669"/>
    <property type="project" value="UniProtKB-KW"/>
</dbReference>
<dbReference type="InterPro" id="IPR050482">
    <property type="entry name" value="Sensor_HK_TwoCompSys"/>
</dbReference>
<keyword evidence="6 12" id="KW-0418">Kinase</keyword>
<dbReference type="GO" id="GO:0046983">
    <property type="term" value="F:protein dimerization activity"/>
    <property type="evidence" value="ECO:0007669"/>
    <property type="project" value="InterPro"/>
</dbReference>
<dbReference type="OrthoDB" id="176246at2"/>
<evidence type="ECO:0000259" key="10">
    <source>
        <dbReference type="Pfam" id="PF02518"/>
    </source>
</evidence>
<comment type="catalytic activity">
    <reaction evidence="1">
        <text>ATP + protein L-histidine = ADP + protein N-phospho-L-histidine.</text>
        <dbReference type="EC" id="2.7.13.3"/>
    </reaction>
</comment>
<feature type="transmembrane region" description="Helical" evidence="9">
    <location>
        <begin position="49"/>
        <end position="69"/>
    </location>
</feature>
<dbReference type="Gene3D" id="1.20.5.1930">
    <property type="match status" value="1"/>
</dbReference>
<evidence type="ECO:0000256" key="9">
    <source>
        <dbReference type="SAM" id="Phobius"/>
    </source>
</evidence>
<evidence type="ECO:0000256" key="6">
    <source>
        <dbReference type="ARBA" id="ARBA00022777"/>
    </source>
</evidence>
<keyword evidence="4" id="KW-0808">Transferase</keyword>
<dbReference type="SUPFAM" id="SSF55874">
    <property type="entry name" value="ATPase domain of HSP90 chaperone/DNA topoisomerase II/histidine kinase"/>
    <property type="match status" value="1"/>
</dbReference>
<keyword evidence="5" id="KW-0547">Nucleotide-binding</keyword>
<accession>A0A146GCP3</accession>
<keyword evidence="9" id="KW-0812">Transmembrane</keyword>
<protein>
    <recommendedName>
        <fullName evidence="2">histidine kinase</fullName>
        <ecNumber evidence="2">2.7.13.3</ecNumber>
    </recommendedName>
</protein>
<dbReference type="RefSeq" id="WP_075081156.1">
    <property type="nucleotide sequence ID" value="NZ_BDCO01000003.1"/>
</dbReference>
<dbReference type="PANTHER" id="PTHR24421">
    <property type="entry name" value="NITRATE/NITRITE SENSOR PROTEIN NARX-RELATED"/>
    <property type="match status" value="1"/>
</dbReference>
<dbReference type="GO" id="GO:0000155">
    <property type="term" value="F:phosphorelay sensor kinase activity"/>
    <property type="evidence" value="ECO:0007669"/>
    <property type="project" value="InterPro"/>
</dbReference>
<evidence type="ECO:0000313" key="12">
    <source>
        <dbReference type="EMBL" id="GAT35335.1"/>
    </source>
</evidence>
<feature type="transmembrane region" description="Helical" evidence="9">
    <location>
        <begin position="359"/>
        <end position="380"/>
    </location>
</feature>
<proteinExistence type="predicted"/>
<feature type="transmembrane region" description="Helical" evidence="9">
    <location>
        <begin position="190"/>
        <end position="210"/>
    </location>
</feature>
<evidence type="ECO:0000313" key="13">
    <source>
        <dbReference type="Proteomes" id="UP000076023"/>
    </source>
</evidence>
<dbReference type="InterPro" id="IPR036890">
    <property type="entry name" value="HATPase_C_sf"/>
</dbReference>
<dbReference type="EMBL" id="BDCO01000003">
    <property type="protein sequence ID" value="GAT35335.1"/>
    <property type="molecule type" value="Genomic_DNA"/>
</dbReference>
<gene>
    <name evidence="12" type="ORF">TSACC_3400</name>
</gene>
<feature type="transmembrane region" description="Helical" evidence="9">
    <location>
        <begin position="149"/>
        <end position="170"/>
    </location>
</feature>
<evidence type="ECO:0000256" key="3">
    <source>
        <dbReference type="ARBA" id="ARBA00022553"/>
    </source>
</evidence>
<feature type="transmembrane region" description="Helical" evidence="9">
    <location>
        <begin position="105"/>
        <end position="129"/>
    </location>
</feature>
<dbReference type="CDD" id="cd16917">
    <property type="entry name" value="HATPase_UhpB-NarQ-NarX-like"/>
    <property type="match status" value="1"/>
</dbReference>
<dbReference type="InterPro" id="IPR003594">
    <property type="entry name" value="HATPase_dom"/>
</dbReference>
<dbReference type="Pfam" id="PF07730">
    <property type="entry name" value="HisKA_3"/>
    <property type="match status" value="1"/>
</dbReference>
<dbReference type="InParanoid" id="A0A146GCP3"/>
<dbReference type="Gene3D" id="3.30.565.10">
    <property type="entry name" value="Histidine kinase-like ATPase, C-terminal domain"/>
    <property type="match status" value="1"/>
</dbReference>